<feature type="transmembrane region" description="Helical" evidence="2">
    <location>
        <begin position="147"/>
        <end position="165"/>
    </location>
</feature>
<dbReference type="Proteomes" id="UP001611548">
    <property type="component" value="Unassembled WGS sequence"/>
</dbReference>
<evidence type="ECO:0000313" key="5">
    <source>
        <dbReference type="Proteomes" id="UP001611548"/>
    </source>
</evidence>
<keyword evidence="4" id="KW-0378">Hydrolase</keyword>
<keyword evidence="2" id="KW-0812">Transmembrane</keyword>
<keyword evidence="2" id="KW-1133">Transmembrane helix</keyword>
<keyword evidence="2" id="KW-0472">Membrane</keyword>
<name>A0ABW7UKF5_9ACTN</name>
<reference evidence="4 5" key="1">
    <citation type="submission" date="2024-10" db="EMBL/GenBank/DDBJ databases">
        <title>The Natural Products Discovery Center: Release of the First 8490 Sequenced Strains for Exploring Actinobacteria Biosynthetic Diversity.</title>
        <authorList>
            <person name="Kalkreuter E."/>
            <person name="Kautsar S.A."/>
            <person name="Yang D."/>
            <person name="Bader C.D."/>
            <person name="Teijaro C.N."/>
            <person name="Fluegel L."/>
            <person name="Davis C.M."/>
            <person name="Simpson J.R."/>
            <person name="Lauterbach L."/>
            <person name="Steele A.D."/>
            <person name="Gui C."/>
            <person name="Meng S."/>
            <person name="Li G."/>
            <person name="Viehrig K."/>
            <person name="Ye F."/>
            <person name="Su P."/>
            <person name="Kiefer A.F."/>
            <person name="Nichols A."/>
            <person name="Cepeda A.J."/>
            <person name="Yan W."/>
            <person name="Fan B."/>
            <person name="Jiang Y."/>
            <person name="Adhikari A."/>
            <person name="Zheng C.-J."/>
            <person name="Schuster L."/>
            <person name="Cowan T.M."/>
            <person name="Smanski M.J."/>
            <person name="Chevrette M.G."/>
            <person name="De Carvalho L.P.S."/>
            <person name="Shen B."/>
        </authorList>
    </citation>
    <scope>NUCLEOTIDE SEQUENCE [LARGE SCALE GENOMIC DNA]</scope>
    <source>
        <strain evidence="4 5">NPDC020327</strain>
    </source>
</reference>
<feature type="region of interest" description="Disordered" evidence="1">
    <location>
        <begin position="1"/>
        <end position="81"/>
    </location>
</feature>
<keyword evidence="4" id="KW-0255">Endonuclease</keyword>
<dbReference type="Pfam" id="PF03372">
    <property type="entry name" value="Exo_endo_phos"/>
    <property type="match status" value="1"/>
</dbReference>
<sequence>MTTTVDHIPAGPARRAPGPDTAQGTYTVAAPDAGSDAGPDTVAVPGTNTDAAPDTDAGQDTDTGSGLAPGPDTRPARDRRPYAWTWRRGRTTAALAVVTASLLLFHAHVPNAVGNLGSLLETFLPWTAALVAVLAAVALVRRSATALVAVLLPALAWVWVFGGMLTDKRAAGGDLTVVTHNVNDANPDPRGTARALAASGAAVLALEELSPATTPRYESALAGTYPYRTVQGTVALWSKYPLRDARPVAIMPWTRALRATVDTPKGPLAVYVAHLASVRVRLDSGFTTGQRDEAARLLADALREERLPRTVLVGDFNGTTDDAALTPVTSRMRSVQDTAGQAFGFSWPAAFPMARIDQILVKGVEPASAWTLPATGSDHLPVAAALRL</sequence>
<dbReference type="Gene3D" id="3.60.10.10">
    <property type="entry name" value="Endonuclease/exonuclease/phosphatase"/>
    <property type="match status" value="1"/>
</dbReference>
<protein>
    <submittedName>
        <fullName evidence="4">Endonuclease/exonuclease/phosphatase family protein</fullName>
    </submittedName>
</protein>
<feature type="compositionally biased region" description="Low complexity" evidence="1">
    <location>
        <begin position="29"/>
        <end position="40"/>
    </location>
</feature>
<dbReference type="SUPFAM" id="SSF56219">
    <property type="entry name" value="DNase I-like"/>
    <property type="match status" value="1"/>
</dbReference>
<dbReference type="GO" id="GO:0004519">
    <property type="term" value="F:endonuclease activity"/>
    <property type="evidence" value="ECO:0007669"/>
    <property type="project" value="UniProtKB-KW"/>
</dbReference>
<organism evidence="4 5">
    <name type="scientific">Streptomyces pathocidini</name>
    <dbReference type="NCBI Taxonomy" id="1650571"/>
    <lineage>
        <taxon>Bacteria</taxon>
        <taxon>Bacillati</taxon>
        <taxon>Actinomycetota</taxon>
        <taxon>Actinomycetes</taxon>
        <taxon>Kitasatosporales</taxon>
        <taxon>Streptomycetaceae</taxon>
        <taxon>Streptomyces</taxon>
    </lineage>
</organism>
<feature type="domain" description="Endonuclease/exonuclease/phosphatase" evidence="3">
    <location>
        <begin position="178"/>
        <end position="379"/>
    </location>
</feature>
<keyword evidence="4" id="KW-0540">Nuclease</keyword>
<proteinExistence type="predicted"/>
<dbReference type="EMBL" id="JBIRWE010000001">
    <property type="protein sequence ID" value="MFI1963155.1"/>
    <property type="molecule type" value="Genomic_DNA"/>
</dbReference>
<accession>A0ABW7UKF5</accession>
<comment type="caution">
    <text evidence="4">The sequence shown here is derived from an EMBL/GenBank/DDBJ whole genome shotgun (WGS) entry which is preliminary data.</text>
</comment>
<gene>
    <name evidence="4" type="ORF">ACH429_03280</name>
</gene>
<feature type="transmembrane region" description="Helical" evidence="2">
    <location>
        <begin position="123"/>
        <end position="140"/>
    </location>
</feature>
<evidence type="ECO:0000259" key="3">
    <source>
        <dbReference type="Pfam" id="PF03372"/>
    </source>
</evidence>
<dbReference type="RefSeq" id="WP_079101250.1">
    <property type="nucleotide sequence ID" value="NZ_JBIRWE010000001.1"/>
</dbReference>
<dbReference type="InterPro" id="IPR005135">
    <property type="entry name" value="Endo/exonuclease/phosphatase"/>
</dbReference>
<feature type="transmembrane region" description="Helical" evidence="2">
    <location>
        <begin position="89"/>
        <end position="108"/>
    </location>
</feature>
<evidence type="ECO:0000313" key="4">
    <source>
        <dbReference type="EMBL" id="MFI1963155.1"/>
    </source>
</evidence>
<dbReference type="InterPro" id="IPR036691">
    <property type="entry name" value="Endo/exonu/phosph_ase_sf"/>
</dbReference>
<evidence type="ECO:0000256" key="1">
    <source>
        <dbReference type="SAM" id="MobiDB-lite"/>
    </source>
</evidence>
<keyword evidence="5" id="KW-1185">Reference proteome</keyword>
<evidence type="ECO:0000256" key="2">
    <source>
        <dbReference type="SAM" id="Phobius"/>
    </source>
</evidence>
<feature type="compositionally biased region" description="Low complexity" evidence="1">
    <location>
        <begin position="9"/>
        <end position="19"/>
    </location>
</feature>